<evidence type="ECO:0000256" key="15">
    <source>
        <dbReference type="ARBA" id="ARBA00047174"/>
    </source>
</evidence>
<dbReference type="GO" id="GO:0030245">
    <property type="term" value="P:cellulose catabolic process"/>
    <property type="evidence" value="ECO:0007669"/>
    <property type="project" value="UniProtKB-KW"/>
</dbReference>
<reference evidence="18" key="1">
    <citation type="journal article" date="2021" name="IMA Fungus">
        <title>Genomic characterization of three marine fungi, including Emericellopsis atlantica sp. nov. with signatures of a generalist lifestyle and marine biomass degradation.</title>
        <authorList>
            <person name="Hagestad O.C."/>
            <person name="Hou L."/>
            <person name="Andersen J.H."/>
            <person name="Hansen E.H."/>
            <person name="Altermark B."/>
            <person name="Li C."/>
            <person name="Kuhnert E."/>
            <person name="Cox R.J."/>
            <person name="Crous P.W."/>
            <person name="Spatafora J.W."/>
            <person name="Lail K."/>
            <person name="Amirebrahimi M."/>
            <person name="Lipzen A."/>
            <person name="Pangilinan J."/>
            <person name="Andreopoulos W."/>
            <person name="Hayes R.D."/>
            <person name="Ng V."/>
            <person name="Grigoriev I.V."/>
            <person name="Jackson S.A."/>
            <person name="Sutton T.D.S."/>
            <person name="Dobson A.D.W."/>
            <person name="Rama T."/>
        </authorList>
    </citation>
    <scope>NUCLEOTIDE SEQUENCE</scope>
    <source>
        <strain evidence="18">TS7</strain>
    </source>
</reference>
<protein>
    <recommendedName>
        <fullName evidence="15">lytic cellulose monooxygenase (C4-dehydrogenating)</fullName>
        <ecNumber evidence="15">1.14.99.56</ecNumber>
    </recommendedName>
</protein>
<comment type="similarity">
    <text evidence="13">Belongs to the polysaccharide monooxygenase AA9 family.</text>
</comment>
<sequence>MRYLASILSTAAVAAAHGYVESAIIGGETYEFYNPNTDPYMSPKPERISRPIPGNGPVQDVTSIDLQCNGYSAGGVEGSEPAPLHAKVAAGSEVTLFWTLWPDSHMGPVITYMAKCPDAGCQDYQPGEDAVWFKIQEDGREGTSENWASDVIVQANNDGLKYTIPACIEPGYYLVRHEVVALHAAWQYPGAQFYPGCHQLEVTGGGSASPSDLVSFPGAYAGTDPGITYDAYKASEYVIPGPDVFTC</sequence>
<dbReference type="EC" id="1.14.99.56" evidence="15"/>
<evidence type="ECO:0000256" key="11">
    <source>
        <dbReference type="ARBA" id="ARBA00023277"/>
    </source>
</evidence>
<dbReference type="GO" id="GO:0016787">
    <property type="term" value="F:hydrolase activity"/>
    <property type="evidence" value="ECO:0007669"/>
    <property type="project" value="UniProtKB-KW"/>
</dbReference>
<comment type="catalytic activity">
    <reaction evidence="14">
        <text>[(1-&gt;4)-beta-D-glucosyl]n+m + reduced acceptor + O2 = 4-dehydro-beta-D-glucosyl-[(1-&gt;4)-beta-D-glucosyl]n-1 + [(1-&gt;4)-beta-D-glucosyl]m + acceptor + H2O.</text>
        <dbReference type="EC" id="1.14.99.56"/>
    </reaction>
</comment>
<evidence type="ECO:0000256" key="2">
    <source>
        <dbReference type="ARBA" id="ARBA00004613"/>
    </source>
</evidence>
<dbReference type="RefSeq" id="XP_046113730.1">
    <property type="nucleotide sequence ID" value="XM_046266514.1"/>
</dbReference>
<dbReference type="InterPro" id="IPR049892">
    <property type="entry name" value="AA9"/>
</dbReference>
<evidence type="ECO:0000313" key="18">
    <source>
        <dbReference type="EMBL" id="KAG9249806.1"/>
    </source>
</evidence>
<dbReference type="GO" id="GO:0004497">
    <property type="term" value="F:monooxygenase activity"/>
    <property type="evidence" value="ECO:0007669"/>
    <property type="project" value="UniProtKB-KW"/>
</dbReference>
<name>A0A9P7ZD99_9HYPO</name>
<evidence type="ECO:0000259" key="17">
    <source>
        <dbReference type="Pfam" id="PF03443"/>
    </source>
</evidence>
<evidence type="ECO:0000256" key="7">
    <source>
        <dbReference type="ARBA" id="ARBA00023002"/>
    </source>
</evidence>
<keyword evidence="12" id="KW-0624">Polysaccharide degradation</keyword>
<evidence type="ECO:0000256" key="8">
    <source>
        <dbReference type="ARBA" id="ARBA00023008"/>
    </source>
</evidence>
<gene>
    <name evidence="18" type="ORF">F5Z01DRAFT_715371</name>
</gene>
<dbReference type="Pfam" id="PF03443">
    <property type="entry name" value="AA9"/>
    <property type="match status" value="1"/>
</dbReference>
<keyword evidence="3" id="KW-0964">Secreted</keyword>
<feature type="chain" id="PRO_5040348569" description="lytic cellulose monooxygenase (C4-dehydrogenating)" evidence="16">
    <location>
        <begin position="17"/>
        <end position="247"/>
    </location>
</feature>
<dbReference type="Gene3D" id="2.70.50.70">
    <property type="match status" value="1"/>
</dbReference>
<dbReference type="GO" id="GO:0005576">
    <property type="term" value="C:extracellular region"/>
    <property type="evidence" value="ECO:0007669"/>
    <property type="project" value="UniProtKB-SubCell"/>
</dbReference>
<evidence type="ECO:0000256" key="16">
    <source>
        <dbReference type="SAM" id="SignalP"/>
    </source>
</evidence>
<dbReference type="Proteomes" id="UP000887229">
    <property type="component" value="Unassembled WGS sequence"/>
</dbReference>
<feature type="domain" description="Auxiliary Activity family 9 catalytic" evidence="17">
    <location>
        <begin position="17"/>
        <end position="234"/>
    </location>
</feature>
<keyword evidence="7" id="KW-0560">Oxidoreductase</keyword>
<organism evidence="18 19">
    <name type="scientific">Emericellopsis atlantica</name>
    <dbReference type="NCBI Taxonomy" id="2614577"/>
    <lineage>
        <taxon>Eukaryota</taxon>
        <taxon>Fungi</taxon>
        <taxon>Dikarya</taxon>
        <taxon>Ascomycota</taxon>
        <taxon>Pezizomycotina</taxon>
        <taxon>Sordariomycetes</taxon>
        <taxon>Hypocreomycetidae</taxon>
        <taxon>Hypocreales</taxon>
        <taxon>Bionectriaceae</taxon>
        <taxon>Emericellopsis</taxon>
    </lineage>
</organism>
<keyword evidence="10" id="KW-1015">Disulfide bond</keyword>
<evidence type="ECO:0000256" key="3">
    <source>
        <dbReference type="ARBA" id="ARBA00022525"/>
    </source>
</evidence>
<evidence type="ECO:0000313" key="19">
    <source>
        <dbReference type="Proteomes" id="UP000887229"/>
    </source>
</evidence>
<keyword evidence="19" id="KW-1185">Reference proteome</keyword>
<keyword evidence="8" id="KW-0186">Copper</keyword>
<keyword evidence="18" id="KW-0378">Hydrolase</keyword>
<keyword evidence="11" id="KW-0119">Carbohydrate metabolism</keyword>
<keyword evidence="4" id="KW-0479">Metal-binding</keyword>
<evidence type="ECO:0000256" key="12">
    <source>
        <dbReference type="ARBA" id="ARBA00023326"/>
    </source>
</evidence>
<comment type="caution">
    <text evidence="18">The sequence shown here is derived from an EMBL/GenBank/DDBJ whole genome shotgun (WGS) entry which is preliminary data.</text>
</comment>
<evidence type="ECO:0000256" key="10">
    <source>
        <dbReference type="ARBA" id="ARBA00023157"/>
    </source>
</evidence>
<evidence type="ECO:0000256" key="4">
    <source>
        <dbReference type="ARBA" id="ARBA00022723"/>
    </source>
</evidence>
<keyword evidence="9" id="KW-0503">Monooxygenase</keyword>
<evidence type="ECO:0000256" key="6">
    <source>
        <dbReference type="ARBA" id="ARBA00023001"/>
    </source>
</evidence>
<dbReference type="PANTHER" id="PTHR33353:SF6">
    <property type="entry name" value="ENDOGLUCANASE IV"/>
    <property type="match status" value="1"/>
</dbReference>
<dbReference type="CDD" id="cd21175">
    <property type="entry name" value="LPMO_AA9"/>
    <property type="match status" value="1"/>
</dbReference>
<accession>A0A9P7ZD99</accession>
<evidence type="ECO:0000256" key="9">
    <source>
        <dbReference type="ARBA" id="ARBA00023033"/>
    </source>
</evidence>
<dbReference type="GO" id="GO:0046872">
    <property type="term" value="F:metal ion binding"/>
    <property type="evidence" value="ECO:0007669"/>
    <property type="project" value="UniProtKB-KW"/>
</dbReference>
<dbReference type="InterPro" id="IPR005103">
    <property type="entry name" value="AA9_LPMO"/>
</dbReference>
<keyword evidence="5 16" id="KW-0732">Signal</keyword>
<evidence type="ECO:0000256" key="13">
    <source>
        <dbReference type="ARBA" id="ARBA00044502"/>
    </source>
</evidence>
<dbReference type="PANTHER" id="PTHR33353">
    <property type="entry name" value="PUTATIVE (AFU_ORTHOLOGUE AFUA_1G12560)-RELATED"/>
    <property type="match status" value="1"/>
</dbReference>
<evidence type="ECO:0000256" key="14">
    <source>
        <dbReference type="ARBA" id="ARBA00045077"/>
    </source>
</evidence>
<dbReference type="GeneID" id="70297417"/>
<feature type="signal peptide" evidence="16">
    <location>
        <begin position="1"/>
        <end position="16"/>
    </location>
</feature>
<comment type="subcellular location">
    <subcellularLocation>
        <location evidence="2">Secreted</location>
    </subcellularLocation>
</comment>
<keyword evidence="6" id="KW-0136">Cellulose degradation</keyword>
<proteinExistence type="inferred from homology"/>
<dbReference type="EMBL" id="MU251290">
    <property type="protein sequence ID" value="KAG9249806.1"/>
    <property type="molecule type" value="Genomic_DNA"/>
</dbReference>
<dbReference type="AlphaFoldDB" id="A0A9P7ZD99"/>
<dbReference type="OrthoDB" id="4849160at2759"/>
<evidence type="ECO:0000256" key="1">
    <source>
        <dbReference type="ARBA" id="ARBA00001973"/>
    </source>
</evidence>
<evidence type="ECO:0000256" key="5">
    <source>
        <dbReference type="ARBA" id="ARBA00022729"/>
    </source>
</evidence>
<comment type="cofactor">
    <cofactor evidence="1">
        <name>Cu(2+)</name>
        <dbReference type="ChEBI" id="CHEBI:29036"/>
    </cofactor>
</comment>